<evidence type="ECO:0000256" key="2">
    <source>
        <dbReference type="ARBA" id="ARBA00006275"/>
    </source>
</evidence>
<keyword evidence="4" id="KW-0472">Membrane</keyword>
<evidence type="ECO:0000256" key="1">
    <source>
        <dbReference type="ARBA" id="ARBA00004442"/>
    </source>
</evidence>
<feature type="domain" description="SusD-like N-terminal" evidence="8">
    <location>
        <begin position="23"/>
        <end position="227"/>
    </location>
</feature>
<feature type="chain" id="PRO_5019031023" evidence="6">
    <location>
        <begin position="26"/>
        <end position="532"/>
    </location>
</feature>
<dbReference type="InterPro" id="IPR033985">
    <property type="entry name" value="SusD-like_N"/>
</dbReference>
<name>A0A415BWK1_PHOVU</name>
<organism evidence="9 10">
    <name type="scientific">Phocaeicola vulgatus</name>
    <name type="common">Bacteroides vulgatus</name>
    <dbReference type="NCBI Taxonomy" id="821"/>
    <lineage>
        <taxon>Bacteria</taxon>
        <taxon>Pseudomonadati</taxon>
        <taxon>Bacteroidota</taxon>
        <taxon>Bacteroidia</taxon>
        <taxon>Bacteroidales</taxon>
        <taxon>Bacteroidaceae</taxon>
        <taxon>Phocaeicola</taxon>
    </lineage>
</organism>
<sequence length="532" mass="61212">MKMSKYILGLSLVATLLFASCSDFLDVDSRNTQTTDTFYKTEGQADQALTGLYHDLLPMSLYSLMLSEVRSDNTYKENDGAQRDFSSIGKFEKNITNLSILSNAWNDYYKLVSHANTFLEKVENIEFANGDIKKQYIGEAHFLRALAYFDLVRYFGRIPIVTKTISQAEALSLLQSEAVDVYEQVIIPDLEFACVNLNNTPKNYLGKNVEGHATQIAAKALLGRVYLTMAGFPLNDVSKKDLAKSLLKEVINYAEANNKYWAKTSEEWKRIWISDNDNKYHIFEIQYQNGGLGLGNRMVFESCPGLYSAYTIVRIFGNHLYCERQLSKEFQKTYNGEMDARCLATIDTTKFVNTDGATPIKYTGDDFYVKFLEHKMKRNQLGYSDIDNSIVDYNDWPINHPIIRLEDVMLMYAEIVGPTTEGLDMVNRIRTRAGMDPIPSCSDDEFQKYVDRERRLELAFEGIRWHDLVRHNNLQAIRDMYIRYATDEETGLVNPDIWALVQNVQDNMYIYPIPEAQMKVKDGLYIQNEAYK</sequence>
<dbReference type="Proteomes" id="UP000285777">
    <property type="component" value="Unassembled WGS sequence"/>
</dbReference>
<dbReference type="PROSITE" id="PS51257">
    <property type="entry name" value="PROKAR_LIPOPROTEIN"/>
    <property type="match status" value="1"/>
</dbReference>
<dbReference type="SUPFAM" id="SSF48452">
    <property type="entry name" value="TPR-like"/>
    <property type="match status" value="1"/>
</dbReference>
<proteinExistence type="inferred from homology"/>
<feature type="domain" description="RagB/SusD" evidence="7">
    <location>
        <begin position="398"/>
        <end position="531"/>
    </location>
</feature>
<dbReference type="GO" id="GO:0009279">
    <property type="term" value="C:cell outer membrane"/>
    <property type="evidence" value="ECO:0007669"/>
    <property type="project" value="UniProtKB-SubCell"/>
</dbReference>
<comment type="subcellular location">
    <subcellularLocation>
        <location evidence="1">Cell outer membrane</location>
    </subcellularLocation>
</comment>
<dbReference type="Pfam" id="PF14322">
    <property type="entry name" value="SusD-like_3"/>
    <property type="match status" value="1"/>
</dbReference>
<dbReference type="EMBL" id="QRLF01000001">
    <property type="protein sequence ID" value="RHI97501.1"/>
    <property type="molecule type" value="Genomic_DNA"/>
</dbReference>
<comment type="caution">
    <text evidence="9">The sequence shown here is derived from an EMBL/GenBank/DDBJ whole genome shotgun (WGS) entry which is preliminary data.</text>
</comment>
<evidence type="ECO:0000313" key="9">
    <source>
        <dbReference type="EMBL" id="RHI97501.1"/>
    </source>
</evidence>
<reference evidence="9 10" key="1">
    <citation type="submission" date="2018-08" db="EMBL/GenBank/DDBJ databases">
        <title>A genome reference for cultivated species of the human gut microbiota.</title>
        <authorList>
            <person name="Zou Y."/>
            <person name="Xue W."/>
            <person name="Luo G."/>
        </authorList>
    </citation>
    <scope>NUCLEOTIDE SEQUENCE [LARGE SCALE GENOMIC DNA]</scope>
    <source>
        <strain evidence="9 10">AM13-21</strain>
    </source>
</reference>
<evidence type="ECO:0000256" key="6">
    <source>
        <dbReference type="SAM" id="SignalP"/>
    </source>
</evidence>
<dbReference type="RefSeq" id="WP_118289560.1">
    <property type="nucleotide sequence ID" value="NZ_QRLF01000001.1"/>
</dbReference>
<comment type="similarity">
    <text evidence="2">Belongs to the SusD family.</text>
</comment>
<dbReference type="InterPro" id="IPR011990">
    <property type="entry name" value="TPR-like_helical_dom_sf"/>
</dbReference>
<evidence type="ECO:0000313" key="10">
    <source>
        <dbReference type="Proteomes" id="UP000285777"/>
    </source>
</evidence>
<protein>
    <submittedName>
        <fullName evidence="9">RagB/SusD family nutrient uptake outer membrane protein</fullName>
    </submittedName>
</protein>
<evidence type="ECO:0000256" key="5">
    <source>
        <dbReference type="ARBA" id="ARBA00023237"/>
    </source>
</evidence>
<feature type="signal peptide" evidence="6">
    <location>
        <begin position="1"/>
        <end position="25"/>
    </location>
</feature>
<evidence type="ECO:0000256" key="3">
    <source>
        <dbReference type="ARBA" id="ARBA00022729"/>
    </source>
</evidence>
<gene>
    <name evidence="9" type="ORF">DW150_00380</name>
</gene>
<keyword evidence="3 6" id="KW-0732">Signal</keyword>
<dbReference type="AlphaFoldDB" id="A0A415BWK1"/>
<keyword evidence="5" id="KW-0998">Cell outer membrane</keyword>
<accession>A0A415BWK1</accession>
<dbReference type="Pfam" id="PF07980">
    <property type="entry name" value="SusD_RagB"/>
    <property type="match status" value="1"/>
</dbReference>
<dbReference type="Gene3D" id="1.25.40.390">
    <property type="match status" value="1"/>
</dbReference>
<evidence type="ECO:0000256" key="4">
    <source>
        <dbReference type="ARBA" id="ARBA00023136"/>
    </source>
</evidence>
<evidence type="ECO:0000259" key="8">
    <source>
        <dbReference type="Pfam" id="PF14322"/>
    </source>
</evidence>
<evidence type="ECO:0000259" key="7">
    <source>
        <dbReference type="Pfam" id="PF07980"/>
    </source>
</evidence>
<dbReference type="InterPro" id="IPR012944">
    <property type="entry name" value="SusD_RagB_dom"/>
</dbReference>